<evidence type="ECO:0000256" key="1">
    <source>
        <dbReference type="SAM" id="SignalP"/>
    </source>
</evidence>
<keyword evidence="3" id="KW-1185">Reference proteome</keyword>
<accession>A0ABW0EC84</accession>
<gene>
    <name evidence="2" type="ORF">ACFPIB_08580</name>
</gene>
<comment type="caution">
    <text evidence="2">The sequence shown here is derived from an EMBL/GenBank/DDBJ whole genome shotgun (WGS) entry which is preliminary data.</text>
</comment>
<evidence type="ECO:0000313" key="3">
    <source>
        <dbReference type="Proteomes" id="UP001596161"/>
    </source>
</evidence>
<dbReference type="EMBL" id="JBHSKT010000004">
    <property type="protein sequence ID" value="MFC5270660.1"/>
    <property type="molecule type" value="Genomic_DNA"/>
</dbReference>
<feature type="signal peptide" evidence="1">
    <location>
        <begin position="1"/>
        <end position="19"/>
    </location>
</feature>
<protein>
    <submittedName>
        <fullName evidence="2">Uncharacterized protein</fullName>
    </submittedName>
</protein>
<feature type="chain" id="PRO_5047421581" evidence="1">
    <location>
        <begin position="20"/>
        <end position="249"/>
    </location>
</feature>
<sequence>MKKILLFVFAIFGAYFASAQDVLIKKSGEEIPVKVLEITPDLVKYKRIDNPEGPIISARKSDLFLLRYANGAKEVFGEPAPTNKPFRLAPAEPLYVAPQPEELAPEQVKLNGPRIGLTLIDKGELSRRLDREFEASRLLTQFGWQFETQIFMSDRGTSGLLELIPLIGGLEQGLFLPSISGIIGLRGKSGFEVGVGPNVSLAGAGLVFATGATIKSGNMNYPLNFAFVPSKEGARYSFMVGFNYRKKNQ</sequence>
<dbReference type="RefSeq" id="WP_378017026.1">
    <property type="nucleotide sequence ID" value="NZ_JBHSKT010000004.1"/>
</dbReference>
<reference evidence="3" key="1">
    <citation type="journal article" date="2019" name="Int. J. Syst. Evol. Microbiol.">
        <title>The Global Catalogue of Microorganisms (GCM) 10K type strain sequencing project: providing services to taxonomists for standard genome sequencing and annotation.</title>
        <authorList>
            <consortium name="The Broad Institute Genomics Platform"/>
            <consortium name="The Broad Institute Genome Sequencing Center for Infectious Disease"/>
            <person name="Wu L."/>
            <person name="Ma J."/>
        </authorList>
    </citation>
    <scope>NUCLEOTIDE SEQUENCE [LARGE SCALE GENOMIC DNA]</scope>
    <source>
        <strain evidence="3">KACC 12602</strain>
    </source>
</reference>
<organism evidence="2 3">
    <name type="scientific">Adhaeribacter terreus</name>
    <dbReference type="NCBI Taxonomy" id="529703"/>
    <lineage>
        <taxon>Bacteria</taxon>
        <taxon>Pseudomonadati</taxon>
        <taxon>Bacteroidota</taxon>
        <taxon>Cytophagia</taxon>
        <taxon>Cytophagales</taxon>
        <taxon>Hymenobacteraceae</taxon>
        <taxon>Adhaeribacter</taxon>
    </lineage>
</organism>
<keyword evidence="1" id="KW-0732">Signal</keyword>
<dbReference type="Proteomes" id="UP001596161">
    <property type="component" value="Unassembled WGS sequence"/>
</dbReference>
<evidence type="ECO:0000313" key="2">
    <source>
        <dbReference type="EMBL" id="MFC5270660.1"/>
    </source>
</evidence>
<name>A0ABW0EC84_9BACT</name>
<proteinExistence type="predicted"/>